<keyword evidence="1" id="KW-0812">Transmembrane</keyword>
<keyword evidence="3" id="KW-1185">Reference proteome</keyword>
<reference evidence="2" key="1">
    <citation type="submission" date="2023-08" db="EMBL/GenBank/DDBJ databases">
        <authorList>
            <person name="Alioto T."/>
            <person name="Alioto T."/>
            <person name="Gomez Garrido J."/>
        </authorList>
    </citation>
    <scope>NUCLEOTIDE SEQUENCE</scope>
</reference>
<organism evidence="2 3">
    <name type="scientific">Octopus vulgaris</name>
    <name type="common">Common octopus</name>
    <dbReference type="NCBI Taxonomy" id="6645"/>
    <lineage>
        <taxon>Eukaryota</taxon>
        <taxon>Metazoa</taxon>
        <taxon>Spiralia</taxon>
        <taxon>Lophotrochozoa</taxon>
        <taxon>Mollusca</taxon>
        <taxon>Cephalopoda</taxon>
        <taxon>Coleoidea</taxon>
        <taxon>Octopodiformes</taxon>
        <taxon>Octopoda</taxon>
        <taxon>Incirrata</taxon>
        <taxon>Octopodidae</taxon>
        <taxon>Octopus</taxon>
    </lineage>
</organism>
<evidence type="ECO:0000313" key="3">
    <source>
        <dbReference type="Proteomes" id="UP001162480"/>
    </source>
</evidence>
<feature type="transmembrane region" description="Helical" evidence="1">
    <location>
        <begin position="27"/>
        <end position="48"/>
    </location>
</feature>
<evidence type="ECO:0000256" key="1">
    <source>
        <dbReference type="SAM" id="Phobius"/>
    </source>
</evidence>
<keyword evidence="1" id="KW-0472">Membrane</keyword>
<sequence>MNHRAKLAQLPLDVRGSLAKPTIHFRILPITLGTVRYILIGILSFYVHKVKLNLETYREQSTLDTDIVKGVIIVIASQNIQSTNETKDHFFCVHKPNIFDEMAFFRKRIHEEREVKYVVANMALC</sequence>
<protein>
    <submittedName>
        <fullName evidence="2">Uncharacterized protein</fullName>
    </submittedName>
</protein>
<name>A0AA36APL4_OCTVU</name>
<gene>
    <name evidence="2" type="ORF">OCTVUL_1B010687</name>
</gene>
<proteinExistence type="predicted"/>
<accession>A0AA36APL4</accession>
<dbReference type="EMBL" id="OX597815">
    <property type="protein sequence ID" value="CAI9718442.1"/>
    <property type="molecule type" value="Genomic_DNA"/>
</dbReference>
<dbReference type="AlphaFoldDB" id="A0AA36APL4"/>
<evidence type="ECO:0000313" key="2">
    <source>
        <dbReference type="EMBL" id="CAI9718442.1"/>
    </source>
</evidence>
<keyword evidence="1" id="KW-1133">Transmembrane helix</keyword>
<dbReference type="Proteomes" id="UP001162480">
    <property type="component" value="Chromosome 2"/>
</dbReference>